<dbReference type="InterPro" id="IPR011044">
    <property type="entry name" value="Quino_amine_DH_bsu"/>
</dbReference>
<proteinExistence type="predicted"/>
<evidence type="ECO:0000313" key="2">
    <source>
        <dbReference type="EMBL" id="EDM74972.1"/>
    </source>
</evidence>
<evidence type="ECO:0008006" key="4">
    <source>
        <dbReference type="Google" id="ProtNLM"/>
    </source>
</evidence>
<reference evidence="2 3" key="1">
    <citation type="submission" date="2007-06" db="EMBL/GenBank/DDBJ databases">
        <authorList>
            <person name="Shimkets L."/>
            <person name="Ferriera S."/>
            <person name="Johnson J."/>
            <person name="Kravitz S."/>
            <person name="Beeson K."/>
            <person name="Sutton G."/>
            <person name="Rogers Y.-H."/>
            <person name="Friedman R."/>
            <person name="Frazier M."/>
            <person name="Venter J.C."/>
        </authorList>
    </citation>
    <scope>NUCLEOTIDE SEQUENCE [LARGE SCALE GENOMIC DNA]</scope>
    <source>
        <strain evidence="2 3">SIR-1</strain>
    </source>
</reference>
<dbReference type="EMBL" id="ABCS01000108">
    <property type="protein sequence ID" value="EDM74972.1"/>
    <property type="molecule type" value="Genomic_DNA"/>
</dbReference>
<feature type="region of interest" description="Disordered" evidence="1">
    <location>
        <begin position="36"/>
        <end position="61"/>
    </location>
</feature>
<accession>A6GGL2</accession>
<evidence type="ECO:0000313" key="3">
    <source>
        <dbReference type="Proteomes" id="UP000005801"/>
    </source>
</evidence>
<gene>
    <name evidence="2" type="ORF">PPSIR1_18977</name>
</gene>
<evidence type="ECO:0000256" key="1">
    <source>
        <dbReference type="SAM" id="MobiDB-lite"/>
    </source>
</evidence>
<name>A6GGL2_9BACT</name>
<keyword evidence="3" id="KW-1185">Reference proteome</keyword>
<comment type="caution">
    <text evidence="2">The sequence shown here is derived from an EMBL/GenBank/DDBJ whole genome shotgun (WGS) entry which is preliminary data.</text>
</comment>
<protein>
    <recommendedName>
        <fullName evidence="4">Lipoprotein</fullName>
    </recommendedName>
</protein>
<dbReference type="Proteomes" id="UP000005801">
    <property type="component" value="Unassembled WGS sequence"/>
</dbReference>
<dbReference type="RefSeq" id="WP_006975852.1">
    <property type="nucleotide sequence ID" value="NZ_ABCS01000108.1"/>
</dbReference>
<dbReference type="Gene3D" id="2.130.10.10">
    <property type="entry name" value="YVTN repeat-like/Quinoprotein amine dehydrogenase"/>
    <property type="match status" value="1"/>
</dbReference>
<dbReference type="STRING" id="391625.PPSIR1_18977"/>
<dbReference type="AlphaFoldDB" id="A6GGL2"/>
<dbReference type="InterPro" id="IPR015943">
    <property type="entry name" value="WD40/YVTN_repeat-like_dom_sf"/>
</dbReference>
<dbReference type="SUPFAM" id="SSF50969">
    <property type="entry name" value="YVTN repeat-like/Quinoprotein amine dehydrogenase"/>
    <property type="match status" value="1"/>
</dbReference>
<dbReference type="PROSITE" id="PS51257">
    <property type="entry name" value="PROKAR_LIPOPROTEIN"/>
    <property type="match status" value="1"/>
</dbReference>
<organism evidence="2 3">
    <name type="scientific">Plesiocystis pacifica SIR-1</name>
    <dbReference type="NCBI Taxonomy" id="391625"/>
    <lineage>
        <taxon>Bacteria</taxon>
        <taxon>Pseudomonadati</taxon>
        <taxon>Myxococcota</taxon>
        <taxon>Polyangia</taxon>
        <taxon>Nannocystales</taxon>
        <taxon>Nannocystaceae</taxon>
        <taxon>Plesiocystis</taxon>
    </lineage>
</organism>
<sequence>MPRRLLSQLLVTTTARAMSRSRCLWLSALGLSACSPDPEPAPEQSVEARPAVSPSEPTEAEAQAALTGRGPSLWRAPLDAPPWAPTALQPKSEAQRVLPRAAILPEGHTVEFAEMGWLGEELLVRGGLGLGDVVFRFDRSGTLLGTLDLDALVGEVAGVNCKANEADPYPLEIGSEGWFATSATCFEADYVWLMSFDAQARVVARKIVTPRPLPWATVAGRRVVFDYRHENNYDTLLVGYDAEGGEPWRLEVEDKLSGLTGVGDRLFCSDFSDHLVELDPETGARTAEHALPNEGAIRLIAPAGEGELAIFFTRDPVVIVDRDSGEERRRFELRVGGERNPMVWAAWPGPEGGFVLHVEAPEGELVRRDLWLVDRAGRGVERLAGDVIEAAVTEVGGGWRWAAAGRSISLPNAVEVPKLRDESSADLLVLGELR</sequence>